<dbReference type="EC" id="3.1.1.29" evidence="1 7"/>
<keyword evidence="2 7" id="KW-0820">tRNA-binding</keyword>
<keyword evidence="4 7" id="KW-0694">RNA-binding</keyword>
<feature type="site" description="Stabilizes the basic form of H active site to accept a proton" evidence="7">
    <location>
        <position position="91"/>
    </location>
</feature>
<dbReference type="FunFam" id="3.40.50.1470:FF:000001">
    <property type="entry name" value="Peptidyl-tRNA hydrolase"/>
    <property type="match status" value="1"/>
</dbReference>
<dbReference type="HOGENOM" id="CLU_062456_1_0_5"/>
<evidence type="ECO:0000256" key="6">
    <source>
        <dbReference type="ARBA" id="ARBA00050038"/>
    </source>
</evidence>
<dbReference type="GO" id="GO:0006515">
    <property type="term" value="P:protein quality control for misfolded or incompletely synthesized proteins"/>
    <property type="evidence" value="ECO:0007669"/>
    <property type="project" value="UniProtKB-UniRule"/>
</dbReference>
<organism evidence="10 11">
    <name type="scientific">Micavibrio aeruginosavorus (strain ARL-13)</name>
    <dbReference type="NCBI Taxonomy" id="856793"/>
    <lineage>
        <taxon>Bacteria</taxon>
        <taxon>Pseudomonadati</taxon>
        <taxon>Bdellovibrionota</taxon>
        <taxon>Bdellovibrionia</taxon>
        <taxon>Bdellovibrionales</taxon>
        <taxon>Pseudobdellovibrionaceae</taxon>
        <taxon>Micavibrio</taxon>
    </lineage>
</organism>
<dbReference type="InterPro" id="IPR018171">
    <property type="entry name" value="Pept_tRNA_hydro_CS"/>
</dbReference>
<dbReference type="OrthoDB" id="9800507at2"/>
<feature type="binding site" evidence="7">
    <location>
        <position position="14"/>
    </location>
    <ligand>
        <name>tRNA</name>
        <dbReference type="ChEBI" id="CHEBI:17843"/>
    </ligand>
</feature>
<evidence type="ECO:0000313" key="11">
    <source>
        <dbReference type="Proteomes" id="UP000009286"/>
    </source>
</evidence>
<evidence type="ECO:0000256" key="5">
    <source>
        <dbReference type="ARBA" id="ARBA00038063"/>
    </source>
</evidence>
<accession>G2KSI8</accession>
<dbReference type="STRING" id="856793.MICA_940"/>
<comment type="catalytic activity">
    <reaction evidence="7 8">
        <text>an N-acyl-L-alpha-aminoacyl-tRNA + H2O = an N-acyl-L-amino acid + a tRNA + H(+)</text>
        <dbReference type="Rhea" id="RHEA:54448"/>
        <dbReference type="Rhea" id="RHEA-COMP:10123"/>
        <dbReference type="Rhea" id="RHEA-COMP:13883"/>
        <dbReference type="ChEBI" id="CHEBI:15377"/>
        <dbReference type="ChEBI" id="CHEBI:15378"/>
        <dbReference type="ChEBI" id="CHEBI:59874"/>
        <dbReference type="ChEBI" id="CHEBI:78442"/>
        <dbReference type="ChEBI" id="CHEBI:138191"/>
        <dbReference type="EC" id="3.1.1.29"/>
    </reaction>
</comment>
<dbReference type="Gene3D" id="3.40.50.1470">
    <property type="entry name" value="Peptidyl-tRNA hydrolase"/>
    <property type="match status" value="1"/>
</dbReference>
<feature type="binding site" evidence="7">
    <location>
        <position position="112"/>
    </location>
    <ligand>
        <name>tRNA</name>
        <dbReference type="ChEBI" id="CHEBI:17843"/>
    </ligand>
</feature>
<keyword evidence="3 7" id="KW-0378">Hydrolase</keyword>
<dbReference type="KEGG" id="mai:MICA_940"/>
<gene>
    <name evidence="7 10" type="primary">pth</name>
    <name evidence="10" type="ordered locus">MICA_940</name>
</gene>
<evidence type="ECO:0000256" key="8">
    <source>
        <dbReference type="RuleBase" id="RU000673"/>
    </source>
</evidence>
<dbReference type="PROSITE" id="PS01195">
    <property type="entry name" value="PEPT_TRNA_HYDROL_1"/>
    <property type="match status" value="1"/>
</dbReference>
<dbReference type="GO" id="GO:0000049">
    <property type="term" value="F:tRNA binding"/>
    <property type="evidence" value="ECO:0007669"/>
    <property type="project" value="UniProtKB-UniRule"/>
</dbReference>
<dbReference type="HAMAP" id="MF_00083">
    <property type="entry name" value="Pept_tRNA_hydro_bact"/>
    <property type="match status" value="1"/>
</dbReference>
<dbReference type="PROSITE" id="PS01196">
    <property type="entry name" value="PEPT_TRNA_HYDROL_2"/>
    <property type="match status" value="1"/>
</dbReference>
<sequence>MWLLVGLGNPGQKYADNRHNIGFMAIDAIADKHGFPDFRTKFQGLLTEGRIGGEKVALLKPQTYMNESGMAVGAAAKFFKVTPNRIVVFHDELDLAASKLRIKVGGGHAGHNGLRSIDSHLGRADYMRVRLGIGHPGDKDRVHGHVLGDFSKEEQKWVDAMMKSIPDHVGLILSGKDNDFMSKVASDLQPPKEQSV</sequence>
<dbReference type="CDD" id="cd00462">
    <property type="entry name" value="PTH"/>
    <property type="match status" value="1"/>
</dbReference>
<dbReference type="InterPro" id="IPR001328">
    <property type="entry name" value="Pept_tRNA_hydro"/>
</dbReference>
<keyword evidence="11" id="KW-1185">Reference proteome</keyword>
<protein>
    <recommendedName>
        <fullName evidence="6 7">Peptidyl-tRNA hydrolase</fullName>
        <shortName evidence="7">Pth</shortName>
        <ecNumber evidence="1 7">3.1.1.29</ecNumber>
    </recommendedName>
</protein>
<proteinExistence type="inferred from homology"/>
<dbReference type="eggNOG" id="COG0193">
    <property type="taxonomic scope" value="Bacteria"/>
</dbReference>
<dbReference type="Pfam" id="PF01195">
    <property type="entry name" value="Pept_tRNA_hydro"/>
    <property type="match status" value="1"/>
</dbReference>
<dbReference type="AlphaFoldDB" id="G2KSI8"/>
<comment type="function">
    <text evidence="7">Hydrolyzes ribosome-free peptidyl-tRNAs (with 1 or more amino acids incorporated), which drop off the ribosome during protein synthesis, or as a result of ribosome stalling.</text>
</comment>
<comment type="similarity">
    <text evidence="5 7 9">Belongs to the PTH family.</text>
</comment>
<dbReference type="GO" id="GO:0072344">
    <property type="term" value="P:rescue of stalled ribosome"/>
    <property type="evidence" value="ECO:0007669"/>
    <property type="project" value="UniProtKB-UniRule"/>
</dbReference>
<dbReference type="InterPro" id="IPR036416">
    <property type="entry name" value="Pept_tRNA_hydro_sf"/>
</dbReference>
<dbReference type="SUPFAM" id="SSF53178">
    <property type="entry name" value="Peptidyl-tRNA hydrolase-like"/>
    <property type="match status" value="1"/>
</dbReference>
<keyword evidence="7" id="KW-0963">Cytoplasm</keyword>
<evidence type="ECO:0000313" key="10">
    <source>
        <dbReference type="EMBL" id="AEP09272.1"/>
    </source>
</evidence>
<name>G2KSI8_MICAA</name>
<evidence type="ECO:0000256" key="3">
    <source>
        <dbReference type="ARBA" id="ARBA00022801"/>
    </source>
</evidence>
<dbReference type="PANTHER" id="PTHR17224:SF1">
    <property type="entry name" value="PEPTIDYL-TRNA HYDROLASE"/>
    <property type="match status" value="1"/>
</dbReference>
<dbReference type="Proteomes" id="UP000009286">
    <property type="component" value="Chromosome"/>
</dbReference>
<dbReference type="RefSeq" id="WP_014102495.1">
    <property type="nucleotide sequence ID" value="NC_016026.1"/>
</dbReference>
<evidence type="ECO:0000256" key="2">
    <source>
        <dbReference type="ARBA" id="ARBA00022555"/>
    </source>
</evidence>
<dbReference type="EMBL" id="CP002382">
    <property type="protein sequence ID" value="AEP09272.1"/>
    <property type="molecule type" value="Genomic_DNA"/>
</dbReference>
<feature type="binding site" evidence="7">
    <location>
        <position position="66"/>
    </location>
    <ligand>
        <name>tRNA</name>
        <dbReference type="ChEBI" id="CHEBI:17843"/>
    </ligand>
</feature>
<evidence type="ECO:0000256" key="4">
    <source>
        <dbReference type="ARBA" id="ARBA00022884"/>
    </source>
</evidence>
<evidence type="ECO:0000256" key="9">
    <source>
        <dbReference type="RuleBase" id="RU004320"/>
    </source>
</evidence>
<reference evidence="10 11" key="1">
    <citation type="journal article" date="2011" name="BMC Genomics">
        <title>Genomic insights into an obligate epibiotic bacterial predator: Micavibrio aeruginosavorus ARL-13.</title>
        <authorList>
            <person name="Wang Z."/>
            <person name="Kadouri D."/>
            <person name="Wu M."/>
        </authorList>
    </citation>
    <scope>NUCLEOTIDE SEQUENCE [LARGE SCALE GENOMIC DNA]</scope>
    <source>
        <strain evidence="10 11">ARL-13</strain>
    </source>
</reference>
<feature type="binding site" evidence="7">
    <location>
        <position position="64"/>
    </location>
    <ligand>
        <name>tRNA</name>
        <dbReference type="ChEBI" id="CHEBI:17843"/>
    </ligand>
</feature>
<comment type="function">
    <text evidence="7">Catalyzes the release of premature peptidyl moieties from peptidyl-tRNA molecules trapped in stalled 50S ribosomal subunits, and thus maintains levels of free tRNAs and 50S ribosomes.</text>
</comment>
<dbReference type="PANTHER" id="PTHR17224">
    <property type="entry name" value="PEPTIDYL-TRNA HYDROLASE"/>
    <property type="match status" value="1"/>
</dbReference>
<dbReference type="GO" id="GO:0005737">
    <property type="term" value="C:cytoplasm"/>
    <property type="evidence" value="ECO:0007669"/>
    <property type="project" value="UniProtKB-SubCell"/>
</dbReference>
<dbReference type="NCBIfam" id="TIGR00447">
    <property type="entry name" value="pth"/>
    <property type="match status" value="1"/>
</dbReference>
<feature type="site" description="Discriminates between blocked and unblocked aminoacyl-tRNA" evidence="7">
    <location>
        <position position="9"/>
    </location>
</feature>
<evidence type="ECO:0000256" key="7">
    <source>
        <dbReference type="HAMAP-Rule" id="MF_00083"/>
    </source>
</evidence>
<comment type="subunit">
    <text evidence="7">Monomer.</text>
</comment>
<dbReference type="GO" id="GO:0004045">
    <property type="term" value="F:peptidyl-tRNA hydrolase activity"/>
    <property type="evidence" value="ECO:0007669"/>
    <property type="project" value="UniProtKB-UniRule"/>
</dbReference>
<feature type="active site" description="Proton acceptor" evidence="7">
    <location>
        <position position="19"/>
    </location>
</feature>
<comment type="subcellular location">
    <subcellularLocation>
        <location evidence="7">Cytoplasm</location>
    </subcellularLocation>
</comment>
<evidence type="ECO:0000256" key="1">
    <source>
        <dbReference type="ARBA" id="ARBA00013260"/>
    </source>
</evidence>